<dbReference type="OrthoDB" id="276515at2759"/>
<dbReference type="SUPFAM" id="SSF56219">
    <property type="entry name" value="DNase I-like"/>
    <property type="match status" value="1"/>
</dbReference>
<proteinExistence type="predicted"/>
<comment type="caution">
    <text evidence="3">The sequence shown here is derived from an EMBL/GenBank/DDBJ whole genome shotgun (WGS) entry which is preliminary data.</text>
</comment>
<dbReference type="PANTHER" id="PTHR12121">
    <property type="entry name" value="CARBON CATABOLITE REPRESSOR PROTEIN 4"/>
    <property type="match status" value="1"/>
</dbReference>
<dbReference type="InterPro" id="IPR050410">
    <property type="entry name" value="CCR4/nocturin_mRNA_transcr"/>
</dbReference>
<feature type="domain" description="Endonuclease/exonuclease/phosphatase" evidence="2">
    <location>
        <begin position="80"/>
        <end position="302"/>
    </location>
</feature>
<gene>
    <name evidence="3" type="ORF">G7Y89_g2779</name>
</gene>
<dbReference type="PANTHER" id="PTHR12121:SF36">
    <property type="entry name" value="ENDONUCLEASE_EXONUCLEASE_PHOSPHATASE DOMAIN-CONTAINING PROTEIN"/>
    <property type="match status" value="1"/>
</dbReference>
<organism evidence="3 4">
    <name type="scientific">Cudoniella acicularis</name>
    <dbReference type="NCBI Taxonomy" id="354080"/>
    <lineage>
        <taxon>Eukaryota</taxon>
        <taxon>Fungi</taxon>
        <taxon>Dikarya</taxon>
        <taxon>Ascomycota</taxon>
        <taxon>Pezizomycotina</taxon>
        <taxon>Leotiomycetes</taxon>
        <taxon>Helotiales</taxon>
        <taxon>Tricladiaceae</taxon>
        <taxon>Cudoniella</taxon>
    </lineage>
</organism>
<feature type="compositionally biased region" description="Low complexity" evidence="1">
    <location>
        <begin position="9"/>
        <end position="25"/>
    </location>
</feature>
<dbReference type="AlphaFoldDB" id="A0A8H4RUH1"/>
<feature type="region of interest" description="Disordered" evidence="1">
    <location>
        <begin position="1"/>
        <end position="28"/>
    </location>
</feature>
<evidence type="ECO:0000256" key="1">
    <source>
        <dbReference type="SAM" id="MobiDB-lite"/>
    </source>
</evidence>
<accession>A0A8H4RUH1</accession>
<dbReference type="InterPro" id="IPR036691">
    <property type="entry name" value="Endo/exonu/phosph_ase_sf"/>
</dbReference>
<reference evidence="3 4" key="1">
    <citation type="submission" date="2020-03" db="EMBL/GenBank/DDBJ databases">
        <title>Draft Genome Sequence of Cudoniella acicularis.</title>
        <authorList>
            <person name="Buettner E."/>
            <person name="Kellner H."/>
        </authorList>
    </citation>
    <scope>NUCLEOTIDE SEQUENCE [LARGE SCALE GENOMIC DNA]</scope>
    <source>
        <strain evidence="3 4">DSM 108380</strain>
    </source>
</reference>
<dbReference type="CDD" id="cd09083">
    <property type="entry name" value="EEP-1"/>
    <property type="match status" value="1"/>
</dbReference>
<dbReference type="Pfam" id="PF03372">
    <property type="entry name" value="Exo_endo_phos"/>
    <property type="match status" value="1"/>
</dbReference>
<evidence type="ECO:0000259" key="2">
    <source>
        <dbReference type="Pfam" id="PF03372"/>
    </source>
</evidence>
<evidence type="ECO:0000313" key="3">
    <source>
        <dbReference type="EMBL" id="KAF4635316.1"/>
    </source>
</evidence>
<dbReference type="EMBL" id="JAAMPI010000126">
    <property type="protein sequence ID" value="KAF4635316.1"/>
    <property type="molecule type" value="Genomic_DNA"/>
</dbReference>
<dbReference type="Proteomes" id="UP000566819">
    <property type="component" value="Unassembled WGS sequence"/>
</dbReference>
<evidence type="ECO:0000313" key="4">
    <source>
        <dbReference type="Proteomes" id="UP000566819"/>
    </source>
</evidence>
<sequence>MTRKRILVSPSNNNSPSDNSNNNPNELLEPHNIPMNIRIITHNIRYATKTPFEGEEIWPLRCPGLCSELVFNSASISNAFICLQEVLHLQLVDVLASLNSGVEDEWDYIGVGRDDGLQGGEYSPIFYRKSRWNVLEWRTVWLSPTPEEPSKGWDAASIRIVTVAIFENVATRKVILVLNTHLDDQGIQSREESAKIILGIIDFLTGLREVAAVVLAGDFNSPPSDKAYQVITDPKSGMEDIGINIPKERRYGNEMTFTSFGHVDNFPSRIDFIFSKARDNLKYKTYAVLANRFDDGIYISDHRACIADLQLLRG</sequence>
<protein>
    <recommendedName>
        <fullName evidence="2">Endonuclease/exonuclease/phosphatase domain-containing protein</fullName>
    </recommendedName>
</protein>
<dbReference type="InterPro" id="IPR005135">
    <property type="entry name" value="Endo/exonuclease/phosphatase"/>
</dbReference>
<dbReference type="Gene3D" id="3.60.10.10">
    <property type="entry name" value="Endonuclease/exonuclease/phosphatase"/>
    <property type="match status" value="1"/>
</dbReference>
<dbReference type="GO" id="GO:0000175">
    <property type="term" value="F:3'-5'-RNA exonuclease activity"/>
    <property type="evidence" value="ECO:0007669"/>
    <property type="project" value="TreeGrafter"/>
</dbReference>
<name>A0A8H4RUH1_9HELO</name>
<keyword evidence="4" id="KW-1185">Reference proteome</keyword>